<feature type="transmembrane region" description="Helical" evidence="1">
    <location>
        <begin position="382"/>
        <end position="401"/>
    </location>
</feature>
<dbReference type="OrthoDB" id="424455at2759"/>
<keyword evidence="4" id="KW-1185">Reference proteome</keyword>
<keyword evidence="1" id="KW-0812">Transmembrane</keyword>
<evidence type="ECO:0008006" key="5">
    <source>
        <dbReference type="Google" id="ProtNLM"/>
    </source>
</evidence>
<dbReference type="EMBL" id="CAJNDS010002535">
    <property type="protein sequence ID" value="CAE7515858.1"/>
    <property type="molecule type" value="Genomic_DNA"/>
</dbReference>
<evidence type="ECO:0000256" key="1">
    <source>
        <dbReference type="SAM" id="Phobius"/>
    </source>
</evidence>
<keyword evidence="1" id="KW-1133">Transmembrane helix</keyword>
<feature type="signal peptide" evidence="2">
    <location>
        <begin position="1"/>
        <end position="22"/>
    </location>
</feature>
<feature type="chain" id="PRO_5032681691" description="Methyltransferase FkbM domain-containing protein" evidence="2">
    <location>
        <begin position="23"/>
        <end position="447"/>
    </location>
</feature>
<sequence>MQAVNPMLFAPFLVLCVPLLLLEWRISPPSVPAFHVRNMQDESLSSLVHERQEANQLSAHIRHGDRVWNLGVDIGTSCITIARLSGNLNETVCVEPNTVILPKTRENMARNGVGDAHLLSGIVADAAHCPESVPFQGDEELHRAEDARLPREMSYLGIKYSVESCYSLPYLASRFGMPDVLFADCEGCLPIIIRQFPSFFSRRQLRLIIYEMDGDHQTYENMHESLVVAGFKLLEFGFVCVWTRELNPVLNLWPIYHKLLAPSILTFVLDILMAYTLPARLAAVPFWRFLPITHCIDGTFCEPFGILTQCVLAPLCAGEDIPDWRLFGGLAYPDDWMKPRHKLSKWSRQGFYTLVKWFFLWALVAWPAALRVSGSKMAASRLMYLMLTSSLAAGYVLAEISGQFGSPDDPESFMWVMAVLTTVALVLWAIWAGSSRHQALTAKAPDV</sequence>
<evidence type="ECO:0000313" key="4">
    <source>
        <dbReference type="Proteomes" id="UP000604046"/>
    </source>
</evidence>
<gene>
    <name evidence="3" type="ORF">SNAT2548_LOCUS28874</name>
</gene>
<name>A0A812T904_9DINO</name>
<comment type="caution">
    <text evidence="3">The sequence shown here is derived from an EMBL/GenBank/DDBJ whole genome shotgun (WGS) entry which is preliminary data.</text>
</comment>
<dbReference type="AlphaFoldDB" id="A0A812T904"/>
<dbReference type="SUPFAM" id="SSF53335">
    <property type="entry name" value="S-adenosyl-L-methionine-dependent methyltransferases"/>
    <property type="match status" value="1"/>
</dbReference>
<feature type="transmembrane region" description="Helical" evidence="1">
    <location>
        <begin position="413"/>
        <end position="433"/>
    </location>
</feature>
<protein>
    <recommendedName>
        <fullName evidence="5">Methyltransferase FkbM domain-containing protein</fullName>
    </recommendedName>
</protein>
<proteinExistence type="predicted"/>
<dbReference type="Gene3D" id="3.40.50.150">
    <property type="entry name" value="Vaccinia Virus protein VP39"/>
    <property type="match status" value="1"/>
</dbReference>
<reference evidence="3" key="1">
    <citation type="submission" date="2021-02" db="EMBL/GenBank/DDBJ databases">
        <authorList>
            <person name="Dougan E. K."/>
            <person name="Rhodes N."/>
            <person name="Thang M."/>
            <person name="Chan C."/>
        </authorList>
    </citation>
    <scope>NUCLEOTIDE SEQUENCE</scope>
</reference>
<evidence type="ECO:0000313" key="3">
    <source>
        <dbReference type="EMBL" id="CAE7515858.1"/>
    </source>
</evidence>
<dbReference type="InterPro" id="IPR029063">
    <property type="entry name" value="SAM-dependent_MTases_sf"/>
</dbReference>
<evidence type="ECO:0000256" key="2">
    <source>
        <dbReference type="SAM" id="SignalP"/>
    </source>
</evidence>
<dbReference type="Proteomes" id="UP000604046">
    <property type="component" value="Unassembled WGS sequence"/>
</dbReference>
<keyword evidence="1" id="KW-0472">Membrane</keyword>
<feature type="transmembrane region" description="Helical" evidence="1">
    <location>
        <begin position="350"/>
        <end position="370"/>
    </location>
</feature>
<keyword evidence="2" id="KW-0732">Signal</keyword>
<accession>A0A812T904</accession>
<organism evidence="3 4">
    <name type="scientific">Symbiodinium natans</name>
    <dbReference type="NCBI Taxonomy" id="878477"/>
    <lineage>
        <taxon>Eukaryota</taxon>
        <taxon>Sar</taxon>
        <taxon>Alveolata</taxon>
        <taxon>Dinophyceae</taxon>
        <taxon>Suessiales</taxon>
        <taxon>Symbiodiniaceae</taxon>
        <taxon>Symbiodinium</taxon>
    </lineage>
</organism>